<name>A0A7S4CU08_9EUGL</name>
<proteinExistence type="predicted"/>
<evidence type="ECO:0000313" key="1">
    <source>
        <dbReference type="EMBL" id="CAE0806335.1"/>
    </source>
</evidence>
<protein>
    <submittedName>
        <fullName evidence="1">Uncharacterized protein</fullName>
    </submittedName>
</protein>
<sequence length="114" mass="12856">MDGEVVQLNASLKALLQTTIKEEQNFQETVYHADVRSQATQFWQSVSSISAFLEDELAATDDTEPCVYSTTQAVTALQSNMNNKKLMMEECAEELSRLQLEYPALKDPARHQNV</sequence>
<dbReference type="EMBL" id="HBJA01049298">
    <property type="protein sequence ID" value="CAE0806335.1"/>
    <property type="molecule type" value="Transcribed_RNA"/>
</dbReference>
<organism evidence="1">
    <name type="scientific">Eutreptiella gymnastica</name>
    <dbReference type="NCBI Taxonomy" id="73025"/>
    <lineage>
        <taxon>Eukaryota</taxon>
        <taxon>Discoba</taxon>
        <taxon>Euglenozoa</taxon>
        <taxon>Euglenida</taxon>
        <taxon>Spirocuta</taxon>
        <taxon>Euglenophyceae</taxon>
        <taxon>Eutreptiales</taxon>
        <taxon>Eutreptiaceae</taxon>
        <taxon>Eutreptiella</taxon>
    </lineage>
</organism>
<accession>A0A7S4CU08</accession>
<dbReference type="AlphaFoldDB" id="A0A7S4CU08"/>
<reference evidence="1" key="1">
    <citation type="submission" date="2021-01" db="EMBL/GenBank/DDBJ databases">
        <authorList>
            <person name="Corre E."/>
            <person name="Pelletier E."/>
            <person name="Niang G."/>
            <person name="Scheremetjew M."/>
            <person name="Finn R."/>
            <person name="Kale V."/>
            <person name="Holt S."/>
            <person name="Cochrane G."/>
            <person name="Meng A."/>
            <person name="Brown T."/>
            <person name="Cohen L."/>
        </authorList>
    </citation>
    <scope>NUCLEOTIDE SEQUENCE</scope>
    <source>
        <strain evidence="1">CCMP1594</strain>
    </source>
</reference>
<gene>
    <name evidence="1" type="ORF">EGYM00163_LOCUS17462</name>
</gene>